<dbReference type="AlphaFoldDB" id="A0A0E0EWQ6"/>
<reference evidence="2" key="2">
    <citation type="submission" date="2018-05" db="EMBL/GenBank/DDBJ databases">
        <title>OmerRS3 (Oryza meridionalis Reference Sequence Version 3).</title>
        <authorList>
            <person name="Zhang J."/>
            <person name="Kudrna D."/>
            <person name="Lee S."/>
            <person name="Talag J."/>
            <person name="Welchert J."/>
            <person name="Wing R.A."/>
        </authorList>
    </citation>
    <scope>NUCLEOTIDE SEQUENCE [LARGE SCALE GENOMIC DNA]</scope>
    <source>
        <strain evidence="2">cv. OR44</strain>
    </source>
</reference>
<dbReference type="Proteomes" id="UP000008021">
    <property type="component" value="Chromosome 10"/>
</dbReference>
<feature type="compositionally biased region" description="Gly residues" evidence="1">
    <location>
        <begin position="53"/>
        <end position="62"/>
    </location>
</feature>
<evidence type="ECO:0000313" key="3">
    <source>
        <dbReference type="Proteomes" id="UP000008021"/>
    </source>
</evidence>
<protein>
    <recommendedName>
        <fullName evidence="4">DUF834 domain-containing protein</fullName>
    </recommendedName>
</protein>
<organism evidence="2">
    <name type="scientific">Oryza meridionalis</name>
    <dbReference type="NCBI Taxonomy" id="40149"/>
    <lineage>
        <taxon>Eukaryota</taxon>
        <taxon>Viridiplantae</taxon>
        <taxon>Streptophyta</taxon>
        <taxon>Embryophyta</taxon>
        <taxon>Tracheophyta</taxon>
        <taxon>Spermatophyta</taxon>
        <taxon>Magnoliopsida</taxon>
        <taxon>Liliopsida</taxon>
        <taxon>Poales</taxon>
        <taxon>Poaceae</taxon>
        <taxon>BOP clade</taxon>
        <taxon>Oryzoideae</taxon>
        <taxon>Oryzeae</taxon>
        <taxon>Oryzinae</taxon>
        <taxon>Oryza</taxon>
    </lineage>
</organism>
<evidence type="ECO:0000256" key="1">
    <source>
        <dbReference type="SAM" id="MobiDB-lite"/>
    </source>
</evidence>
<proteinExistence type="predicted"/>
<reference evidence="2" key="1">
    <citation type="submission" date="2015-04" db="UniProtKB">
        <authorList>
            <consortium name="EnsemblPlants"/>
        </authorList>
    </citation>
    <scope>IDENTIFICATION</scope>
</reference>
<accession>A0A0E0EWQ6</accession>
<feature type="region of interest" description="Disordered" evidence="1">
    <location>
        <begin position="38"/>
        <end position="68"/>
    </location>
</feature>
<evidence type="ECO:0008006" key="4">
    <source>
        <dbReference type="Google" id="ProtNLM"/>
    </source>
</evidence>
<name>A0A0E0EWQ6_9ORYZ</name>
<dbReference type="Gramene" id="OMERI10G04480.1">
    <property type="protein sequence ID" value="OMERI10G04480.1"/>
    <property type="gene ID" value="OMERI10G04480"/>
</dbReference>
<evidence type="ECO:0000313" key="2">
    <source>
        <dbReference type="EnsemblPlants" id="OMERI10G04480.1"/>
    </source>
</evidence>
<dbReference type="HOGENOM" id="CLU_1996231_0_0_1"/>
<dbReference type="EnsemblPlants" id="OMERI10G04480.1">
    <property type="protein sequence ID" value="OMERI10G04480.1"/>
    <property type="gene ID" value="OMERI10G04480"/>
</dbReference>
<keyword evidence="3" id="KW-1185">Reference proteome</keyword>
<sequence>MEDAAADTEARTRVARWRRWPTRRPALAWRVCGGQPGYGAEAGARTVSDGDGGDWPGQGGGRRQPPDPTTAVTVVVVEAATGDVASGGVDDVIWDGGGGECGEVAAHDGGGGGMLDAWRAAGCRI</sequence>